<feature type="transmembrane region" description="Helical" evidence="6">
    <location>
        <begin position="72"/>
        <end position="90"/>
    </location>
</feature>
<keyword evidence="5 6" id="KW-0472">Membrane</keyword>
<keyword evidence="9" id="KW-1185">Reference proteome</keyword>
<feature type="transmembrane region" description="Helical" evidence="6">
    <location>
        <begin position="32"/>
        <end position="52"/>
    </location>
</feature>
<evidence type="ECO:0000256" key="4">
    <source>
        <dbReference type="ARBA" id="ARBA00022989"/>
    </source>
</evidence>
<feature type="domain" description="EamA" evidence="7">
    <location>
        <begin position="3"/>
        <end position="136"/>
    </location>
</feature>
<comment type="caution">
    <text evidence="8">The sequence shown here is derived from an EMBL/GenBank/DDBJ whole genome shotgun (WGS) entry which is preliminary data.</text>
</comment>
<feature type="transmembrane region" description="Helical" evidence="6">
    <location>
        <begin position="271"/>
        <end position="290"/>
    </location>
</feature>
<evidence type="ECO:0000256" key="6">
    <source>
        <dbReference type="SAM" id="Phobius"/>
    </source>
</evidence>
<feature type="transmembrane region" description="Helical" evidence="6">
    <location>
        <begin position="189"/>
        <end position="211"/>
    </location>
</feature>
<dbReference type="Pfam" id="PF00892">
    <property type="entry name" value="EamA"/>
    <property type="match status" value="2"/>
</dbReference>
<dbReference type="PANTHER" id="PTHR22911">
    <property type="entry name" value="ACYL-MALONYL CONDENSING ENZYME-RELATED"/>
    <property type="match status" value="1"/>
</dbReference>
<comment type="subcellular location">
    <subcellularLocation>
        <location evidence="1">Membrane</location>
        <topology evidence="1">Multi-pass membrane protein</topology>
    </subcellularLocation>
</comment>
<feature type="transmembrane region" description="Helical" evidence="6">
    <location>
        <begin position="96"/>
        <end position="113"/>
    </location>
</feature>
<evidence type="ECO:0000313" key="9">
    <source>
        <dbReference type="Proteomes" id="UP001274321"/>
    </source>
</evidence>
<evidence type="ECO:0000256" key="5">
    <source>
        <dbReference type="ARBA" id="ARBA00023136"/>
    </source>
</evidence>
<dbReference type="Proteomes" id="UP001274321">
    <property type="component" value="Unassembled WGS sequence"/>
</dbReference>
<dbReference type="InterPro" id="IPR000620">
    <property type="entry name" value="EamA_dom"/>
</dbReference>
<feature type="domain" description="EamA" evidence="7">
    <location>
        <begin position="158"/>
        <end position="288"/>
    </location>
</feature>
<evidence type="ECO:0000313" key="8">
    <source>
        <dbReference type="EMBL" id="MDX6807036.1"/>
    </source>
</evidence>
<dbReference type="RefSeq" id="WP_319845159.1">
    <property type="nucleotide sequence ID" value="NZ_JAXAFJ010000008.1"/>
</dbReference>
<gene>
    <name evidence="8" type="ORF">SCD90_13270</name>
</gene>
<organism evidence="8 9">
    <name type="scientific">Terrihabitans rhizophilus</name>
    <dbReference type="NCBI Taxonomy" id="3092662"/>
    <lineage>
        <taxon>Bacteria</taxon>
        <taxon>Pseudomonadati</taxon>
        <taxon>Pseudomonadota</taxon>
        <taxon>Alphaproteobacteria</taxon>
        <taxon>Hyphomicrobiales</taxon>
        <taxon>Terrihabitans</taxon>
    </lineage>
</organism>
<evidence type="ECO:0000256" key="2">
    <source>
        <dbReference type="ARBA" id="ARBA00009853"/>
    </source>
</evidence>
<feature type="transmembrane region" description="Helical" evidence="6">
    <location>
        <begin position="217"/>
        <end position="234"/>
    </location>
</feature>
<evidence type="ECO:0000256" key="3">
    <source>
        <dbReference type="ARBA" id="ARBA00022692"/>
    </source>
</evidence>
<keyword evidence="3 6" id="KW-0812">Transmembrane</keyword>
<protein>
    <submittedName>
        <fullName evidence="8">DMT family transporter</fullName>
    </submittedName>
</protein>
<dbReference type="PANTHER" id="PTHR22911:SF6">
    <property type="entry name" value="SOLUTE CARRIER FAMILY 35 MEMBER G1"/>
    <property type="match status" value="1"/>
</dbReference>
<dbReference type="InterPro" id="IPR037185">
    <property type="entry name" value="EmrE-like"/>
</dbReference>
<reference evidence="8 9" key="1">
    <citation type="submission" date="2023-11" db="EMBL/GenBank/DDBJ databases">
        <authorList>
            <person name="Bao R."/>
        </authorList>
    </citation>
    <scope>NUCLEOTIDE SEQUENCE [LARGE SCALE GENOMIC DNA]</scope>
    <source>
        <strain evidence="8 9">PJ23</strain>
    </source>
</reference>
<feature type="transmembrane region" description="Helical" evidence="6">
    <location>
        <begin position="246"/>
        <end position="265"/>
    </location>
</feature>
<name>A0ABU4RQC2_9HYPH</name>
<proteinExistence type="inferred from homology"/>
<accession>A0ABU4RQC2</accession>
<keyword evidence="4 6" id="KW-1133">Transmembrane helix</keyword>
<feature type="transmembrane region" description="Helical" evidence="6">
    <location>
        <begin position="160"/>
        <end position="177"/>
    </location>
</feature>
<evidence type="ECO:0000259" key="7">
    <source>
        <dbReference type="Pfam" id="PF00892"/>
    </source>
</evidence>
<feature type="transmembrane region" description="Helical" evidence="6">
    <location>
        <begin position="5"/>
        <end position="26"/>
    </location>
</feature>
<sequence length="309" mass="33174">MLTGIFYKIASAFCFTVMAGLIRWIGHDVPTGQIVAARSFFALLPILLWLGLSGELPRAFRTPRPFGHFLRASIGVASMFCLFLGLARLSLPESTMISYAVPLFTTILATVVLREPLRLPRLVAVFVGLAGVCIVLWPHVAGGKLAEMLDGRGGEASAGALFALTGAVLTSCAMIQVRRLVQTESTGTVVFYFSTFSTLFALLTFPFGWVVPDLPHALALLATGIAGGIGQILLTQGYRYAEASVIAPFEYTTLIWALAIGWLAFGDLLDIYGLVGGLVVVASGVLVILYERRLGIERAKARRAEPPPV</sequence>
<dbReference type="EMBL" id="JAXAFJ010000008">
    <property type="protein sequence ID" value="MDX6807036.1"/>
    <property type="molecule type" value="Genomic_DNA"/>
</dbReference>
<dbReference type="SUPFAM" id="SSF103481">
    <property type="entry name" value="Multidrug resistance efflux transporter EmrE"/>
    <property type="match status" value="2"/>
</dbReference>
<evidence type="ECO:0000256" key="1">
    <source>
        <dbReference type="ARBA" id="ARBA00004141"/>
    </source>
</evidence>
<feature type="transmembrane region" description="Helical" evidence="6">
    <location>
        <begin position="122"/>
        <end position="140"/>
    </location>
</feature>
<comment type="similarity">
    <text evidence="2">Belongs to the drug/metabolite transporter (DMT) superfamily. 10 TMS drug/metabolite exporter (DME) (TC 2.A.7.3) family.</text>
</comment>